<evidence type="ECO:0000256" key="6">
    <source>
        <dbReference type="ARBA" id="ARBA00022505"/>
    </source>
</evidence>
<dbReference type="InterPro" id="IPR008274">
    <property type="entry name" value="AldOxase/xan_DH_MoCoBD1"/>
</dbReference>
<evidence type="ECO:0000256" key="8">
    <source>
        <dbReference type="ARBA" id="ARBA00022714"/>
    </source>
</evidence>
<keyword evidence="10" id="KW-0274">FAD</keyword>
<dbReference type="Proteomes" id="UP000078542">
    <property type="component" value="Unassembled WGS sequence"/>
</dbReference>
<dbReference type="Pfam" id="PF01315">
    <property type="entry name" value="Ald_Xan_dh_C"/>
    <property type="match status" value="2"/>
</dbReference>
<keyword evidence="14" id="KW-0576">Peroxisome</keyword>
<dbReference type="Gene3D" id="3.30.465.10">
    <property type="match status" value="2"/>
</dbReference>
<dbReference type="FunFam" id="3.30.365.10:FF:000001">
    <property type="entry name" value="Xanthine dehydrogenase oxidase"/>
    <property type="match status" value="3"/>
</dbReference>
<dbReference type="Gene3D" id="3.30.390.50">
    <property type="entry name" value="CO dehydrogenase flavoprotein, C-terminal domain"/>
    <property type="match status" value="2"/>
</dbReference>
<reference evidence="17 18" key="1">
    <citation type="submission" date="2016-03" db="EMBL/GenBank/DDBJ databases">
        <title>Cyphomyrmex costatus WGS genome.</title>
        <authorList>
            <person name="Nygaard S."/>
            <person name="Hu H."/>
            <person name="Boomsma J."/>
            <person name="Zhang G."/>
        </authorList>
    </citation>
    <scope>NUCLEOTIDE SEQUENCE [LARGE SCALE GENOMIC DNA]</scope>
    <source>
        <strain evidence="17">MS0001</strain>
        <tissue evidence="17">Whole body</tissue>
    </source>
</reference>
<dbReference type="Pfam" id="PF02738">
    <property type="entry name" value="MoCoBD_1"/>
    <property type="match status" value="3"/>
</dbReference>
<comment type="similarity">
    <text evidence="4">Belongs to the xanthine dehydrogenase family.</text>
</comment>
<dbReference type="GO" id="GO:0016491">
    <property type="term" value="F:oxidoreductase activity"/>
    <property type="evidence" value="ECO:0007669"/>
    <property type="project" value="UniProtKB-KW"/>
</dbReference>
<dbReference type="PANTHER" id="PTHR11908:SF132">
    <property type="entry name" value="ALDEHYDE OXIDASE 1-RELATED"/>
    <property type="match status" value="1"/>
</dbReference>
<dbReference type="PROSITE" id="PS51387">
    <property type="entry name" value="FAD_PCMH"/>
    <property type="match status" value="2"/>
</dbReference>
<evidence type="ECO:0000313" key="18">
    <source>
        <dbReference type="Proteomes" id="UP000078542"/>
    </source>
</evidence>
<dbReference type="InterPro" id="IPR036856">
    <property type="entry name" value="Ald_Oxase/Xan_DH_a/b_sf"/>
</dbReference>
<evidence type="ECO:0000256" key="1">
    <source>
        <dbReference type="ARBA" id="ARBA00001924"/>
    </source>
</evidence>
<dbReference type="Gene3D" id="3.30.365.10">
    <property type="entry name" value="Aldehyde oxidase/xanthine dehydrogenase, molybdopterin binding domain"/>
    <property type="match status" value="12"/>
</dbReference>
<dbReference type="GO" id="GO:0005777">
    <property type="term" value="C:peroxisome"/>
    <property type="evidence" value="ECO:0007669"/>
    <property type="project" value="UniProtKB-SubCell"/>
</dbReference>
<dbReference type="Pfam" id="PF03450">
    <property type="entry name" value="CO_deh_flav_C"/>
    <property type="match status" value="2"/>
</dbReference>
<dbReference type="InterPro" id="IPR016166">
    <property type="entry name" value="FAD-bd_PCMH"/>
</dbReference>
<evidence type="ECO:0000256" key="15">
    <source>
        <dbReference type="ARBA" id="ARBA00034078"/>
    </source>
</evidence>
<evidence type="ECO:0000256" key="2">
    <source>
        <dbReference type="ARBA" id="ARBA00001974"/>
    </source>
</evidence>
<evidence type="ECO:0000256" key="9">
    <source>
        <dbReference type="ARBA" id="ARBA00022723"/>
    </source>
</evidence>
<dbReference type="SMART" id="SM01092">
    <property type="entry name" value="CO_deh_flav_C"/>
    <property type="match status" value="2"/>
</dbReference>
<dbReference type="Gene3D" id="3.10.20.30">
    <property type="match status" value="2"/>
</dbReference>
<evidence type="ECO:0000256" key="10">
    <source>
        <dbReference type="ARBA" id="ARBA00022827"/>
    </source>
</evidence>
<dbReference type="EMBL" id="KQ977306">
    <property type="protein sequence ID" value="KYN03668.1"/>
    <property type="molecule type" value="Genomic_DNA"/>
</dbReference>
<keyword evidence="12" id="KW-0408">Iron</keyword>
<dbReference type="FunFam" id="3.30.465.10:FF:000013">
    <property type="entry name" value="Aldehyde oxidase"/>
    <property type="match status" value="2"/>
</dbReference>
<evidence type="ECO:0000259" key="16">
    <source>
        <dbReference type="PROSITE" id="PS51387"/>
    </source>
</evidence>
<keyword evidence="9" id="KW-0479">Metal-binding</keyword>
<comment type="subunit">
    <text evidence="5">Homodimer.</text>
</comment>
<dbReference type="SMART" id="SM01008">
    <property type="entry name" value="Ald_Xan_dh_C"/>
    <property type="match status" value="2"/>
</dbReference>
<dbReference type="InterPro" id="IPR012675">
    <property type="entry name" value="Beta-grasp_dom_sf"/>
</dbReference>
<keyword evidence="7" id="KW-0285">Flavoprotein</keyword>
<protein>
    <submittedName>
        <fullName evidence="17">Aldehyde oxidase 2</fullName>
    </submittedName>
</protein>
<dbReference type="SUPFAM" id="SSF56003">
    <property type="entry name" value="Molybdenum cofactor-binding domain"/>
    <property type="match status" value="3"/>
</dbReference>
<accession>A0A195CSI2</accession>
<dbReference type="SUPFAM" id="SSF56176">
    <property type="entry name" value="FAD-binding/transporter-associated domain-like"/>
    <property type="match status" value="2"/>
</dbReference>
<organism evidence="17 18">
    <name type="scientific">Cyphomyrmex costatus</name>
    <dbReference type="NCBI Taxonomy" id="456900"/>
    <lineage>
        <taxon>Eukaryota</taxon>
        <taxon>Metazoa</taxon>
        <taxon>Ecdysozoa</taxon>
        <taxon>Arthropoda</taxon>
        <taxon>Hexapoda</taxon>
        <taxon>Insecta</taxon>
        <taxon>Pterygota</taxon>
        <taxon>Neoptera</taxon>
        <taxon>Endopterygota</taxon>
        <taxon>Hymenoptera</taxon>
        <taxon>Apocrita</taxon>
        <taxon>Aculeata</taxon>
        <taxon>Formicoidea</taxon>
        <taxon>Formicidae</taxon>
        <taxon>Myrmicinae</taxon>
        <taxon>Cyphomyrmex</taxon>
    </lineage>
</organism>
<dbReference type="SUPFAM" id="SSF47741">
    <property type="entry name" value="CO dehydrogenase ISP C-domain like"/>
    <property type="match status" value="2"/>
</dbReference>
<dbReference type="SUPFAM" id="SSF55447">
    <property type="entry name" value="CO dehydrogenase flavoprotein C-terminal domain-like"/>
    <property type="match status" value="2"/>
</dbReference>
<dbReference type="FunFam" id="3.30.365.10:FF:000002">
    <property type="entry name" value="Xanthine dehydrogenase oxidase"/>
    <property type="match status" value="3"/>
</dbReference>
<dbReference type="Gene3D" id="1.10.150.120">
    <property type="entry name" value="[2Fe-2S]-binding domain"/>
    <property type="match status" value="2"/>
</dbReference>
<name>A0A195CSI2_9HYME</name>
<dbReference type="InterPro" id="IPR036318">
    <property type="entry name" value="FAD-bd_PCMH-like_sf"/>
</dbReference>
<evidence type="ECO:0000256" key="12">
    <source>
        <dbReference type="ARBA" id="ARBA00023004"/>
    </source>
</evidence>
<dbReference type="GO" id="GO:0005506">
    <property type="term" value="F:iron ion binding"/>
    <property type="evidence" value="ECO:0007669"/>
    <property type="project" value="InterPro"/>
</dbReference>
<dbReference type="Gene3D" id="3.90.1170.50">
    <property type="entry name" value="Aldehyde oxidase/xanthine dehydrogenase, a/b hammerhead"/>
    <property type="match status" value="2"/>
</dbReference>
<dbReference type="InterPro" id="IPR046867">
    <property type="entry name" value="AldOxase/xan_DH_MoCoBD2"/>
</dbReference>
<dbReference type="InterPro" id="IPR016169">
    <property type="entry name" value="FAD-bd_PCMH_sub2"/>
</dbReference>
<evidence type="ECO:0000313" key="17">
    <source>
        <dbReference type="EMBL" id="KYN03668.1"/>
    </source>
</evidence>
<dbReference type="InterPro" id="IPR036683">
    <property type="entry name" value="CO_DH_flav_C_dom_sf"/>
</dbReference>
<evidence type="ECO:0000256" key="5">
    <source>
        <dbReference type="ARBA" id="ARBA00011738"/>
    </source>
</evidence>
<dbReference type="FunFam" id="3.30.390.50:FF:000003">
    <property type="entry name" value="Aldehyde oxidase1"/>
    <property type="match status" value="2"/>
</dbReference>
<dbReference type="InterPro" id="IPR000674">
    <property type="entry name" value="Ald_Oxase/Xan_DH_a/b"/>
</dbReference>
<dbReference type="GO" id="GO:0051537">
    <property type="term" value="F:2 iron, 2 sulfur cluster binding"/>
    <property type="evidence" value="ECO:0007669"/>
    <property type="project" value="UniProtKB-KW"/>
</dbReference>
<dbReference type="Pfam" id="PF00941">
    <property type="entry name" value="FAD_binding_5"/>
    <property type="match status" value="2"/>
</dbReference>
<evidence type="ECO:0000256" key="3">
    <source>
        <dbReference type="ARBA" id="ARBA00004275"/>
    </source>
</evidence>
<dbReference type="SUPFAM" id="SSF54665">
    <property type="entry name" value="CO dehydrogenase molybdoprotein N-domain-like"/>
    <property type="match status" value="2"/>
</dbReference>
<dbReference type="PANTHER" id="PTHR11908">
    <property type="entry name" value="XANTHINE DEHYDROGENASE"/>
    <property type="match status" value="1"/>
</dbReference>
<sequence length="3024" mass="337285">VNFTINGVPHAGNGNDCHVCIQTCISLNIYIRDYAKLRGTKAMCHEGGCGACIVAVKIKDKTMAVNSCLVPILICDGWDIYTIESLGNKRDGYHTIQAALADKNGSQCGYCSPGMVMNLYGLMRDKKLSMQQIENSFGGNICRCTGYRSILDAFKGFANDAPPSMVKNINDIEELYKIKTCPKYGMLCTDNSCDKQLSRVNMIYIVLEDAKFYKVYSIRDLFTIFQQNPRATYILNGGNTAYGVYRSSKKDLCIDINDISDLRNIQKTRDYLALGGNVTLAVALETFHKYSTEPNFQYLNKLAEHVEMIANVPVRNTGSIAGNLMIKHEHNEFPSDIFLILETVGAQVHVLESPSRKRSLFLTDFLKLNMFHKIIYSIILPPLSNDYEFKSYKIMPRAQNAHAHVNAGFLFKLDGGGKVLEKPNIIFGGINKQFLHAANTEQFLVGKSILDKEVLKVAFTTLHNELQPDHVLPDYSPEFRRTLAEGLFYKFALSIRPEIVDPRLRSGGSLLERGLSSGTQDYDTNANIWPVNKPITKLDAIKQTSGEVQYCNDLPSFPREVFCAFVLTEIGNGKIDSIDANKALKMKGVVAFFSANDVPGKNLCISADSELLFLQEDELLFAENDVLYAGQPVGVIVAETHDLANEAAALVKITYSESLETKPVISIEDALKSQDNLRIRQSANIPAKSKGNNTQHVIKGVFQCGSQYHFTMETQSCVCVPAEDGMDVYPTSQWMDLTQISIANCLNVQNNCINVYVRRVGGAFGSRISRNAHISCACALVCYKLNRPARFVMTIESNMLSVGKRYSTRQEYEIGVDNDGVIQYLNSKHWSNCGSNFNESQAAIVVGSMQSCGYATDTWSFNGFDVRTDLASNTLCRAPGNTEAVAMIENIMEHIARVTKKDPVEIRLSNMNDVDKSVYETMIKDLSKSADYEVRKRTVEIFNTQNRWKKKGIATVIMKFPIIYFGQFNAMVSICARDGSVCVTTGGIDVGQAIHTKIAQMVAYTLGIDLELVSVKRSNNIIAPNNANTGGDITTQSCGYATVQACNEILKRLEPIKEEMGNPTWKDLIFAAYKKDIDLCARYMVPTGPTKDELKPYNIYGVTIAEVEIDVLTGQHIIRRVDLMEDAGVSLNPAIDVGQVEGAFVMGIGYWTSEDLVYDPNTGVLTNDRTWNYKPPVAKDIPEDFRIYLRKNSVNTFGMFGSKATGEPSLCMSCVIPIAIREALNSARADAGNTDEWYRLVIKGVFQCGSQYHFSMETQSCVCVPVEDGMDVYPSSQWMDIIQVSIANCLGVKNNSINVYVRRLGGAYGSKISRNAQISCACALVCYKLNRPARFVMTIESNMLSVGKRYSTRQEYEIGVDNNGVIQYLNSKHWSNCGFSFNESQAFNVVRSMRSSCYATDTWTFNGFDVRTDIPSNTHCRAPGNTEGVAMIENIMEHIARVTKKDPVEVRLSNMNNIDKTVLEAMIKDLSKSADYEMRKRAVEIFNSQNRWKKKGIATVTMKYPVPYLGQFNAMVSVCARDGSVCVTHGGIEIGQGINTKIAQMVAYTLGIDLNLISVKQSNNLTAPNNSITGGNITTQSCGYAAVQACKEILKRLKPIREEMENPMWKDLVFAAYKKDVDLCARYMVATGPTKDEVKPYVIYSVVIAEVEVDVLTGQHIIRRIDLMEDAGVSLNPEIDIGQVEGAFVMGIGYWTSEDLVYDPKTGVLTNDRTWNYKPPGAMDIPEDFRIYLLKNSVNAAGMFGSKATSEPPLCMSCVIPIAIRQALNSARADAGNTDVWYRLVFNNSIPADTSLLVFIREYAKLRGTKAMCYEGDCGACIVNVIFKDKSIAVNSCLVPVLICDGWNIYTIEGIGNKLDGYHKIQTELAKWNGSQCGYCSPGMVMNLYSLELKNGMTMKQIENSFGGNMCRCTGYRAILKAFKTFASDATSMESKAVHDIEELHKTKVCRRHKMCVRTYYDKHHSDGITMLSIKLEDAYFYKVTTVEALFALLKSNPQATYILNGGNTGHGIYRSGKRDMYIDINSIPDMSNITKTDSTLALGGNITLTMALQTFQKYSTETGFKYLEQLTEHIEMIANVPVRNIGTVAGNLMLKYEHKEFPSDLFLILQTLGTLVYILESPSQKESLYLWQFLKLDMHHKIIYSVVLPNLTDQHIYRFYKVMPRAQNARAHVNAGFLFKIDTDGNVLEIPDIIFGGINKDFYHASGTEILSMGKNLFDQQDLKSLLQMLSVELQPDHMLPNYSPEFRKTLAIGLFYKFMLSINPKVIPFYHGGGTLLKRSLSSGFQEFDSHLDKWPVGMPTPKLESYEQTAGEVLYCNDLGPYLREVFCAFVVTKIGNGKIMYIDARKALKMKGVVDFFSADDVPGKNLCISAASKLTSLPEDELLFAEKDVLYAGQPVGVIVAETQNLANEAADLVQIIYSAEKNPVISIEDAINANDKTRIRESVNIPAKRKGTDIEYEIKGVFKCSSQYHYTLETQSCVCVPVEGNMNVYPSSQWMDLIQVSIANCLNVRSNSINVHVNRLGGSYGSKISRNTQISCACALVCHKLDRPARFVTTIESNMQSIGKRCSARQEYEIWVNNNGAIQYLESRHWSNCGSSFNEPQAAMIASYMQSSCYLTDTWRFTGFDVRTDLPSNTFCRASGSTEGVAIIENMMEHIAKVTRLDSVRVRLENMNNVDKPVLTGMMDDLMAKSNYLKISDDNHYYNLLNRWNKKGIALVPMKYLITYDEGQYNATVSICARDGTVYVTHSGIEIDQGIHTKIAQVAARTLKIDINKITIKPSSNLTAPNASTTGHSITTENCGYATEQACIQILKKLEPIKEKMGKTTWEKLIFEAYREGIDLCERYMLVTGLTEDKKSYPVYGVTIAEIKIDVLTGQHIIRRVDLMIDSGLSLNPLIDVGQVEGAFVMGTGFWTSEDLMYDPETGILMNNKSWNYNAPGAKDIPEDFRVYLRNNKADAIAIYGSKSPLCMSCVIPIAIRNALDSARIDAGNNKWYQLDGPCTTERILLNTLTKVDMMVYE</sequence>
<keyword evidence="13" id="KW-0411">Iron-sulfur</keyword>
<dbReference type="InterPro" id="IPR002888">
    <property type="entry name" value="2Fe-2S-bd"/>
</dbReference>
<evidence type="ECO:0000256" key="13">
    <source>
        <dbReference type="ARBA" id="ARBA00023014"/>
    </source>
</evidence>
<evidence type="ECO:0000256" key="7">
    <source>
        <dbReference type="ARBA" id="ARBA00022630"/>
    </source>
</evidence>
<dbReference type="InterPro" id="IPR036010">
    <property type="entry name" value="2Fe-2S_ferredoxin-like_sf"/>
</dbReference>
<evidence type="ECO:0000256" key="11">
    <source>
        <dbReference type="ARBA" id="ARBA00023002"/>
    </source>
</evidence>
<comment type="cofactor">
    <cofactor evidence="1">
        <name>Mo-molybdopterin</name>
        <dbReference type="ChEBI" id="CHEBI:71302"/>
    </cofactor>
</comment>
<proteinExistence type="inferred from homology"/>
<evidence type="ECO:0000256" key="4">
    <source>
        <dbReference type="ARBA" id="ARBA00006849"/>
    </source>
</evidence>
<keyword evidence="8" id="KW-0001">2Fe-2S</keyword>
<dbReference type="InterPro" id="IPR037165">
    <property type="entry name" value="AldOxase/xan_DH_Mopterin-bd_sf"/>
</dbReference>
<comment type="subcellular location">
    <subcellularLocation>
        <location evidence="3">Peroxisome</location>
    </subcellularLocation>
</comment>
<dbReference type="InterPro" id="IPR036884">
    <property type="entry name" value="2Fe-2S-bd_dom_sf"/>
</dbReference>
<dbReference type="Pfam" id="PF01799">
    <property type="entry name" value="Fer2_2"/>
    <property type="match status" value="2"/>
</dbReference>
<dbReference type="InterPro" id="IPR016208">
    <property type="entry name" value="Ald_Oxase/xanthine_DH-like"/>
</dbReference>
<dbReference type="InterPro" id="IPR005107">
    <property type="entry name" value="CO_DH_flav_C"/>
</dbReference>
<keyword evidence="6" id="KW-0500">Molybdenum</keyword>
<dbReference type="Pfam" id="PF20256">
    <property type="entry name" value="MoCoBD_2"/>
    <property type="match status" value="3"/>
</dbReference>
<gene>
    <name evidence="17" type="ORF">ALC62_05539</name>
</gene>
<comment type="cofactor">
    <cofactor evidence="2">
        <name>FAD</name>
        <dbReference type="ChEBI" id="CHEBI:57692"/>
    </cofactor>
</comment>
<feature type="non-terminal residue" evidence="17">
    <location>
        <position position="1"/>
    </location>
</feature>
<feature type="domain" description="FAD-binding PCMH-type" evidence="16">
    <location>
        <begin position="1974"/>
        <end position="2154"/>
    </location>
</feature>
<dbReference type="STRING" id="456900.A0A195CSI2"/>
<keyword evidence="11" id="KW-0560">Oxidoreductase</keyword>
<dbReference type="InterPro" id="IPR002346">
    <property type="entry name" value="Mopterin_DH_FAD-bd"/>
</dbReference>
<dbReference type="FunFam" id="3.90.1170.50:FF:000003">
    <property type="entry name" value="Aldehyde oxidase"/>
    <property type="match status" value="1"/>
</dbReference>
<comment type="cofactor">
    <cofactor evidence="15">
        <name>[2Fe-2S] cluster</name>
        <dbReference type="ChEBI" id="CHEBI:190135"/>
    </cofactor>
</comment>
<dbReference type="PROSITE" id="PS00197">
    <property type="entry name" value="2FE2S_FER_1"/>
    <property type="match status" value="2"/>
</dbReference>
<evidence type="ECO:0000256" key="14">
    <source>
        <dbReference type="ARBA" id="ARBA00023140"/>
    </source>
</evidence>
<keyword evidence="18" id="KW-1185">Reference proteome</keyword>
<dbReference type="GO" id="GO:0071949">
    <property type="term" value="F:FAD binding"/>
    <property type="evidence" value="ECO:0007669"/>
    <property type="project" value="InterPro"/>
</dbReference>
<dbReference type="InterPro" id="IPR006058">
    <property type="entry name" value="2Fe2S_fd_BS"/>
</dbReference>
<dbReference type="SUPFAM" id="SSF54292">
    <property type="entry name" value="2Fe-2S ferredoxin-like"/>
    <property type="match status" value="2"/>
</dbReference>
<feature type="domain" description="FAD-binding PCMH-type" evidence="16">
    <location>
        <begin position="205"/>
        <end position="385"/>
    </location>
</feature>